<proteinExistence type="predicted"/>
<dbReference type="RefSeq" id="XP_056576763.1">
    <property type="nucleotide sequence ID" value="XM_056725912.1"/>
</dbReference>
<evidence type="ECO:0000313" key="2">
    <source>
        <dbReference type="Proteomes" id="UP001147752"/>
    </source>
</evidence>
<comment type="caution">
    <text evidence="1">The sequence shown here is derived from an EMBL/GenBank/DDBJ whole genome shotgun (WGS) entry which is preliminary data.</text>
</comment>
<organism evidence="1 2">
    <name type="scientific">Penicillium concentricum</name>
    <dbReference type="NCBI Taxonomy" id="293559"/>
    <lineage>
        <taxon>Eukaryota</taxon>
        <taxon>Fungi</taxon>
        <taxon>Dikarya</taxon>
        <taxon>Ascomycota</taxon>
        <taxon>Pezizomycotina</taxon>
        <taxon>Eurotiomycetes</taxon>
        <taxon>Eurotiomycetidae</taxon>
        <taxon>Eurotiales</taxon>
        <taxon>Aspergillaceae</taxon>
        <taxon>Penicillium</taxon>
    </lineage>
</organism>
<name>A0A9W9RS05_9EURO</name>
<sequence>MRLGVFTMALPSSILPFDGPAVMQCFFGEFDDVKSVIKETMATLAVDPIIQARCTIYIPSPVSAFLWHRFLTTRASYEATDENFGSTYRRLADEKSVTVKDLGKAKIAFFATHEMCLITYKSLYYPFSSTSNTKNTFVCGPLRERWQVDELETLRDRGWTVHYYAAAGRLLDDTSNKLEAEKLLGNDYHDRPFLEKCTVIEFNAEEEDDVVEDDEDALISTYTTLSVKDDAGIEVDLLALCF</sequence>
<accession>A0A9W9RS05</accession>
<dbReference type="EMBL" id="JAPZBT010000003">
    <property type="protein sequence ID" value="KAJ5365296.1"/>
    <property type="molecule type" value="Genomic_DNA"/>
</dbReference>
<reference evidence="1" key="1">
    <citation type="submission" date="2022-12" db="EMBL/GenBank/DDBJ databases">
        <authorList>
            <person name="Petersen C."/>
        </authorList>
    </citation>
    <scope>NUCLEOTIDE SEQUENCE</scope>
    <source>
        <strain evidence="1">IBT 3081</strain>
    </source>
</reference>
<protein>
    <submittedName>
        <fullName evidence="1">Uncharacterized protein</fullName>
    </submittedName>
</protein>
<dbReference type="Proteomes" id="UP001147752">
    <property type="component" value="Unassembled WGS sequence"/>
</dbReference>
<keyword evidence="2" id="KW-1185">Reference proteome</keyword>
<dbReference type="AlphaFoldDB" id="A0A9W9RS05"/>
<evidence type="ECO:0000313" key="1">
    <source>
        <dbReference type="EMBL" id="KAJ5365296.1"/>
    </source>
</evidence>
<gene>
    <name evidence="1" type="ORF">N7517_008182</name>
</gene>
<reference evidence="1" key="2">
    <citation type="journal article" date="2023" name="IMA Fungus">
        <title>Comparative genomic study of the Penicillium genus elucidates a diverse pangenome and 15 lateral gene transfer events.</title>
        <authorList>
            <person name="Petersen C."/>
            <person name="Sorensen T."/>
            <person name="Nielsen M.R."/>
            <person name="Sondergaard T.E."/>
            <person name="Sorensen J.L."/>
            <person name="Fitzpatrick D.A."/>
            <person name="Frisvad J.C."/>
            <person name="Nielsen K.L."/>
        </authorList>
    </citation>
    <scope>NUCLEOTIDE SEQUENCE</scope>
    <source>
        <strain evidence="1">IBT 3081</strain>
    </source>
</reference>
<dbReference type="OrthoDB" id="4321613at2759"/>
<dbReference type="GeneID" id="81465095"/>